<dbReference type="NCBIfam" id="NF001422">
    <property type="entry name" value="PRK00296.1"/>
    <property type="match status" value="1"/>
</dbReference>
<dbReference type="Proteomes" id="UP000410984">
    <property type="component" value="Unassembled WGS sequence"/>
</dbReference>
<dbReference type="Gene3D" id="3.30.1070.10">
    <property type="entry name" value="Cell division topological specificity factor MinE"/>
    <property type="match status" value="1"/>
</dbReference>
<evidence type="ECO:0000256" key="4">
    <source>
        <dbReference type="HAMAP-Rule" id="MF_00262"/>
    </source>
</evidence>
<organism evidence="5 6">
    <name type="scientific">Methylobacterium symbioticum</name>
    <dbReference type="NCBI Taxonomy" id="2584084"/>
    <lineage>
        <taxon>Bacteria</taxon>
        <taxon>Pseudomonadati</taxon>
        <taxon>Pseudomonadota</taxon>
        <taxon>Alphaproteobacteria</taxon>
        <taxon>Hyphomicrobiales</taxon>
        <taxon>Methylobacteriaceae</taxon>
        <taxon>Methylobacterium</taxon>
    </lineage>
</organism>
<dbReference type="GO" id="GO:0051301">
    <property type="term" value="P:cell division"/>
    <property type="evidence" value="ECO:0007669"/>
    <property type="project" value="UniProtKB-KW"/>
</dbReference>
<keyword evidence="4" id="KW-0131">Cell cycle</keyword>
<evidence type="ECO:0000313" key="6">
    <source>
        <dbReference type="Proteomes" id="UP000410984"/>
    </source>
</evidence>
<accession>A0A509EC45</accession>
<proteinExistence type="inferred from homology"/>
<reference evidence="5 6" key="1">
    <citation type="submission" date="2019-06" db="EMBL/GenBank/DDBJ databases">
        <authorList>
            <person name="Rodrigo-Torres L."/>
            <person name="Arahal R. D."/>
            <person name="Lucena T."/>
        </authorList>
    </citation>
    <scope>NUCLEOTIDE SEQUENCE [LARGE SCALE GENOMIC DNA]</scope>
    <source>
        <strain evidence="5 6">SB0023/3</strain>
    </source>
</reference>
<dbReference type="InterPro" id="IPR036707">
    <property type="entry name" value="MinE_sf"/>
</dbReference>
<evidence type="ECO:0000313" key="5">
    <source>
        <dbReference type="EMBL" id="VUD71781.1"/>
    </source>
</evidence>
<dbReference type="HAMAP" id="MF_00262">
    <property type="entry name" value="MinE"/>
    <property type="match status" value="1"/>
</dbReference>
<keyword evidence="6" id="KW-1185">Reference proteome</keyword>
<name>A0A509EC45_9HYPH</name>
<protein>
    <recommendedName>
        <fullName evidence="2 4">Cell division topological specificity factor</fullName>
    </recommendedName>
</protein>
<gene>
    <name evidence="5" type="primary">minE_2</name>
    <name evidence="4" type="synonym">minE</name>
    <name evidence="5" type="ORF">MET9862_02369</name>
</gene>
<comment type="function">
    <text evidence="3 4">Prevents the cell division inhibition by proteins MinC and MinD at internal division sites while permitting inhibition at polar sites. This ensures cell division at the proper site by restricting the formation of a division septum at the midpoint of the long axis of the cell.</text>
</comment>
<dbReference type="AlphaFoldDB" id="A0A509EC45"/>
<comment type="similarity">
    <text evidence="1 4">Belongs to the MinE family.</text>
</comment>
<dbReference type="SUPFAM" id="SSF55229">
    <property type="entry name" value="Cell division protein MinE topological specificity domain"/>
    <property type="match status" value="1"/>
</dbReference>
<dbReference type="EMBL" id="CABFPH010000028">
    <property type="protein sequence ID" value="VUD71781.1"/>
    <property type="molecule type" value="Genomic_DNA"/>
</dbReference>
<dbReference type="NCBIfam" id="TIGR01215">
    <property type="entry name" value="minE"/>
    <property type="match status" value="1"/>
</dbReference>
<sequence>MNLFNLFTQRQTAVIARERLQVVIAHARTEIGRSHLVDTLREEIIAVIVKHARISSDKVQLTVARREGISTLDLNIELPFHLDRRAPS</sequence>
<evidence type="ECO:0000256" key="3">
    <source>
        <dbReference type="ARBA" id="ARBA00025265"/>
    </source>
</evidence>
<dbReference type="GO" id="GO:0032955">
    <property type="term" value="P:regulation of division septum assembly"/>
    <property type="evidence" value="ECO:0007669"/>
    <property type="project" value="InterPro"/>
</dbReference>
<dbReference type="Pfam" id="PF03776">
    <property type="entry name" value="MinE"/>
    <property type="match status" value="1"/>
</dbReference>
<evidence type="ECO:0000256" key="2">
    <source>
        <dbReference type="ARBA" id="ARBA00020112"/>
    </source>
</evidence>
<keyword evidence="4 5" id="KW-0132">Cell division</keyword>
<evidence type="ECO:0000256" key="1">
    <source>
        <dbReference type="ARBA" id="ARBA00008168"/>
    </source>
</evidence>
<dbReference type="OrthoDB" id="9802655at2"/>
<dbReference type="InterPro" id="IPR005527">
    <property type="entry name" value="MinE"/>
</dbReference>